<dbReference type="GO" id="GO:0005524">
    <property type="term" value="F:ATP binding"/>
    <property type="evidence" value="ECO:0007669"/>
    <property type="project" value="UniProtKB-UniRule"/>
</dbReference>
<dbReference type="GO" id="GO:0045259">
    <property type="term" value="C:proton-transporting ATP synthase complex"/>
    <property type="evidence" value="ECO:0007669"/>
    <property type="project" value="UniProtKB-KW"/>
</dbReference>
<keyword evidence="14" id="KW-0378">Hydrolase</keyword>
<keyword evidence="9 12" id="KW-0472">Membrane</keyword>
<dbReference type="GO" id="GO:0016787">
    <property type="term" value="F:hydrolase activity"/>
    <property type="evidence" value="ECO:0007669"/>
    <property type="project" value="UniProtKB-KW"/>
</dbReference>
<comment type="similarity">
    <text evidence="2 12">Belongs to the ATPase alpha/beta chains family.</text>
</comment>
<dbReference type="NCBIfam" id="TIGR01039">
    <property type="entry name" value="atpD"/>
    <property type="match status" value="1"/>
</dbReference>
<dbReference type="SMART" id="SM00382">
    <property type="entry name" value="AAA"/>
    <property type="match status" value="1"/>
</dbReference>
<dbReference type="SUPFAM" id="SSF52540">
    <property type="entry name" value="P-loop containing nucleoside triphosphate hydrolases"/>
    <property type="match status" value="1"/>
</dbReference>
<proteinExistence type="inferred from homology"/>
<evidence type="ECO:0000256" key="3">
    <source>
        <dbReference type="ARBA" id="ARBA00022448"/>
    </source>
</evidence>
<dbReference type="Pfam" id="PF02874">
    <property type="entry name" value="ATP-synt_ab_N"/>
    <property type="match status" value="1"/>
</dbReference>
<name>I9TG84_HELPX</name>
<reference evidence="14 15" key="1">
    <citation type="journal article" date="2013" name="Pathog. Dis.">
        <title>Genome sequences of 65 Helicobacter pylori strains isolated from asymptomatic individuals and patients with gastric cancer, peptic ulcer disease, or gastritis.</title>
        <authorList>
            <person name="Blanchard T.G."/>
            <person name="Czinn S.J."/>
            <person name="Correa P."/>
            <person name="Nakazawa T."/>
            <person name="Keelan M."/>
            <person name="Morningstar L."/>
            <person name="Santana-Cruz I."/>
            <person name="Maroo A."/>
            <person name="McCracken C."/>
            <person name="Shefchek K."/>
            <person name="Daugherty S."/>
            <person name="Song Y."/>
            <person name="Fraser C.M."/>
            <person name="Fricke W.F."/>
        </authorList>
    </citation>
    <scope>NUCLEOTIDE SEQUENCE [LARGE SCALE GENOMIC DNA]</scope>
    <source>
        <strain evidence="14 15">Hp H-45</strain>
    </source>
</reference>
<dbReference type="InterPro" id="IPR004100">
    <property type="entry name" value="ATPase_F1/V1/A1_a/bsu_N"/>
</dbReference>
<dbReference type="CDD" id="cd01133">
    <property type="entry name" value="F1-ATPase_beta_CD"/>
    <property type="match status" value="1"/>
</dbReference>
<dbReference type="InterPro" id="IPR036121">
    <property type="entry name" value="ATPase_F1/V1/A1_a/bsu_N_sf"/>
</dbReference>
<evidence type="ECO:0000256" key="8">
    <source>
        <dbReference type="ARBA" id="ARBA00023065"/>
    </source>
</evidence>
<dbReference type="FunFam" id="1.10.1140.10:FF:000001">
    <property type="entry name" value="ATP synthase subunit beta"/>
    <property type="match status" value="1"/>
</dbReference>
<dbReference type="InterPro" id="IPR050053">
    <property type="entry name" value="ATPase_alpha/beta_chains"/>
</dbReference>
<keyword evidence="12" id="KW-1003">Cell membrane</keyword>
<keyword evidence="6 12" id="KW-0067">ATP-binding</keyword>
<dbReference type="EMBL" id="AKOQ01000003">
    <property type="protein sequence ID" value="EJB69091.1"/>
    <property type="molecule type" value="Genomic_DNA"/>
</dbReference>
<evidence type="ECO:0000313" key="15">
    <source>
        <dbReference type="Proteomes" id="UP000003895"/>
    </source>
</evidence>
<dbReference type="SUPFAM" id="SSF50615">
    <property type="entry name" value="N-terminal domain of alpha and beta subunits of F1 ATP synthase"/>
    <property type="match status" value="1"/>
</dbReference>
<dbReference type="FunFam" id="3.40.50.300:FF:000004">
    <property type="entry name" value="ATP synthase subunit beta"/>
    <property type="match status" value="1"/>
</dbReference>
<dbReference type="SUPFAM" id="SSF47917">
    <property type="entry name" value="C-terminal domain of alpha and beta subunits of F1 ATP synthase"/>
    <property type="match status" value="1"/>
</dbReference>
<dbReference type="InterPro" id="IPR024034">
    <property type="entry name" value="ATPase_F1/V1_b/a_C"/>
</dbReference>
<keyword evidence="11 12" id="KW-0066">ATP synthesis</keyword>
<keyword evidence="3 12" id="KW-0813">Transport</keyword>
<dbReference type="PROSITE" id="PS00152">
    <property type="entry name" value="ATPASE_ALPHA_BETA"/>
    <property type="match status" value="1"/>
</dbReference>
<dbReference type="HAMAP" id="MF_01347">
    <property type="entry name" value="ATP_synth_beta_bact"/>
    <property type="match status" value="1"/>
</dbReference>
<dbReference type="InterPro" id="IPR020003">
    <property type="entry name" value="ATPase_a/bsu_AS"/>
</dbReference>
<evidence type="ECO:0000313" key="14">
    <source>
        <dbReference type="EMBL" id="EJB69091.1"/>
    </source>
</evidence>
<keyword evidence="5 12" id="KW-0375">Hydrogen ion transport</keyword>
<sequence length="466" mass="51176">MEGKIIQVLGPVVDVEFESYLPAIFEALDINFEVNGVQKSLVLEVAAHLGGNRVRAIAMDMTEGLVRNQVVKARGRMIEVPVGEEVLGRIFNVVGESIDNLEPLKPSLTWPIHRKAPSFEQQSTKTEMFETGIKVIDLLAPYSKGGKVGLFGGAGVGKTVIIMELIHNVAYKHNGYSVFAGVGERTREGNDLYFEMKEGGVLDKVALCYGQMNEPPGARNRIAFTGLTMAEYFRDEKGLDVLMFIDNIFRYAQSGAEMSALLGRIPSAVGYQPTLAGEMGKLQERIASTKNGSITSVQAVYVPADDLTDPAPASVFAHLDATTVLNRKIAEKGIYPAVDPLDSTSRILSPQMIGEKHYEIATGIQQVLQKYKDLQDIIAILGLDELSEEDKKTVERARKIEKFLSQPFFVAEVFTGSPGKYVTLQETLEGFGGILEGKYDHIPENAFYMVGSIQEVLEKAKNMKNS</sequence>
<dbReference type="RefSeq" id="WP_001883657.1">
    <property type="nucleotide sequence ID" value="NZ_AKOQ01000003.1"/>
</dbReference>
<dbReference type="Pfam" id="PF00006">
    <property type="entry name" value="ATP-synt_ab"/>
    <property type="match status" value="1"/>
</dbReference>
<evidence type="ECO:0000256" key="10">
    <source>
        <dbReference type="ARBA" id="ARBA00023196"/>
    </source>
</evidence>
<evidence type="ECO:0000256" key="5">
    <source>
        <dbReference type="ARBA" id="ARBA00022781"/>
    </source>
</evidence>
<evidence type="ECO:0000256" key="12">
    <source>
        <dbReference type="HAMAP-Rule" id="MF_01347"/>
    </source>
</evidence>
<evidence type="ECO:0000256" key="1">
    <source>
        <dbReference type="ARBA" id="ARBA00004170"/>
    </source>
</evidence>
<evidence type="ECO:0000259" key="13">
    <source>
        <dbReference type="SMART" id="SM00382"/>
    </source>
</evidence>
<evidence type="ECO:0000256" key="6">
    <source>
        <dbReference type="ARBA" id="ARBA00022840"/>
    </source>
</evidence>
<evidence type="ECO:0000256" key="11">
    <source>
        <dbReference type="ARBA" id="ARBA00023310"/>
    </source>
</evidence>
<dbReference type="Gene3D" id="1.10.1140.10">
    <property type="entry name" value="Bovine Mitochondrial F1-atpase, Atp Synthase Beta Chain, Chain D, domain 3"/>
    <property type="match status" value="1"/>
</dbReference>
<keyword evidence="4 12" id="KW-0547">Nucleotide-binding</keyword>
<keyword evidence="10 12" id="KW-0139">CF(1)</keyword>
<organism evidence="14 15">
    <name type="scientific">Helicobacter pylori Hp H-45</name>
    <dbReference type="NCBI Taxonomy" id="992050"/>
    <lineage>
        <taxon>Bacteria</taxon>
        <taxon>Pseudomonadati</taxon>
        <taxon>Campylobacterota</taxon>
        <taxon>Epsilonproteobacteria</taxon>
        <taxon>Campylobacterales</taxon>
        <taxon>Helicobacteraceae</taxon>
        <taxon>Helicobacter</taxon>
    </lineage>
</organism>
<protein>
    <recommendedName>
        <fullName evidence="12">ATP synthase subunit beta</fullName>
        <ecNumber evidence="12">7.1.2.2</ecNumber>
    </recommendedName>
    <alternativeName>
        <fullName evidence="12">ATP synthase F1 sector subunit beta</fullName>
    </alternativeName>
    <alternativeName>
        <fullName evidence="12">F-ATPase subunit beta</fullName>
    </alternativeName>
</protein>
<dbReference type="EC" id="7.1.2.2" evidence="12"/>
<dbReference type="CDD" id="cd18115">
    <property type="entry name" value="ATP-synt_F1_beta_N"/>
    <property type="match status" value="1"/>
</dbReference>
<comment type="catalytic activity">
    <reaction evidence="12">
        <text>ATP + H2O + 4 H(+)(in) = ADP + phosphate + 5 H(+)(out)</text>
        <dbReference type="Rhea" id="RHEA:57720"/>
        <dbReference type="ChEBI" id="CHEBI:15377"/>
        <dbReference type="ChEBI" id="CHEBI:15378"/>
        <dbReference type="ChEBI" id="CHEBI:30616"/>
        <dbReference type="ChEBI" id="CHEBI:43474"/>
        <dbReference type="ChEBI" id="CHEBI:456216"/>
        <dbReference type="EC" id="7.1.2.2"/>
    </reaction>
</comment>
<dbReference type="InterPro" id="IPR005722">
    <property type="entry name" value="ATP_synth_F1_bsu"/>
</dbReference>
<dbReference type="PANTHER" id="PTHR15184:SF71">
    <property type="entry name" value="ATP SYNTHASE SUBUNIT BETA, MITOCHONDRIAL"/>
    <property type="match status" value="1"/>
</dbReference>
<accession>I9TG84</accession>
<comment type="subcellular location">
    <subcellularLocation>
        <location evidence="12">Cell membrane</location>
        <topology evidence="12">Peripheral membrane protein</topology>
    </subcellularLocation>
    <subcellularLocation>
        <location evidence="1">Membrane</location>
        <topology evidence="1">Peripheral membrane protein</topology>
    </subcellularLocation>
</comment>
<dbReference type="Gene3D" id="2.40.10.170">
    <property type="match status" value="1"/>
</dbReference>
<comment type="caution">
    <text evidence="14">The sequence shown here is derived from an EMBL/GenBank/DDBJ whole genome shotgun (WGS) entry which is preliminary data.</text>
</comment>
<dbReference type="PATRIC" id="fig|992050.3.peg.483"/>
<dbReference type="InterPro" id="IPR027417">
    <property type="entry name" value="P-loop_NTPase"/>
</dbReference>
<gene>
    <name evidence="12 14" type="primary">atpD</name>
    <name evidence="14" type="ORF">HPHPH45_0493</name>
</gene>
<evidence type="ECO:0000256" key="2">
    <source>
        <dbReference type="ARBA" id="ARBA00008936"/>
    </source>
</evidence>
<evidence type="ECO:0000256" key="4">
    <source>
        <dbReference type="ARBA" id="ARBA00022741"/>
    </source>
</evidence>
<keyword evidence="7 12" id="KW-1278">Translocase</keyword>
<dbReference type="InterPro" id="IPR003593">
    <property type="entry name" value="AAA+_ATPase"/>
</dbReference>
<dbReference type="AlphaFoldDB" id="I9TG84"/>
<comment type="function">
    <text evidence="12">Produces ATP from ADP in the presence of a proton gradient across the membrane. The catalytic sites are hosted primarily by the beta subunits.</text>
</comment>
<dbReference type="Proteomes" id="UP000003895">
    <property type="component" value="Unassembled WGS sequence"/>
</dbReference>
<evidence type="ECO:0000256" key="9">
    <source>
        <dbReference type="ARBA" id="ARBA00023136"/>
    </source>
</evidence>
<keyword evidence="8 12" id="KW-0406">Ion transport</keyword>
<dbReference type="Gene3D" id="3.40.50.300">
    <property type="entry name" value="P-loop containing nucleotide triphosphate hydrolases"/>
    <property type="match status" value="1"/>
</dbReference>
<dbReference type="Pfam" id="PF22919">
    <property type="entry name" value="ATP-synt_VA_C"/>
    <property type="match status" value="1"/>
</dbReference>
<dbReference type="CDD" id="cd18110">
    <property type="entry name" value="ATP-synt_F1_beta_C"/>
    <property type="match status" value="1"/>
</dbReference>
<dbReference type="GO" id="GO:0046933">
    <property type="term" value="F:proton-transporting ATP synthase activity, rotational mechanism"/>
    <property type="evidence" value="ECO:0007669"/>
    <property type="project" value="UniProtKB-UniRule"/>
</dbReference>
<dbReference type="PANTHER" id="PTHR15184">
    <property type="entry name" value="ATP SYNTHASE"/>
    <property type="match status" value="1"/>
</dbReference>
<feature type="domain" description="AAA+ ATPase" evidence="13">
    <location>
        <begin position="144"/>
        <end position="322"/>
    </location>
</feature>
<evidence type="ECO:0000256" key="7">
    <source>
        <dbReference type="ARBA" id="ARBA00022967"/>
    </source>
</evidence>
<dbReference type="InterPro" id="IPR055190">
    <property type="entry name" value="ATP-synt_VA_C"/>
</dbReference>
<dbReference type="GO" id="GO:0005886">
    <property type="term" value="C:plasma membrane"/>
    <property type="evidence" value="ECO:0007669"/>
    <property type="project" value="UniProtKB-SubCell"/>
</dbReference>
<feature type="binding site" evidence="12">
    <location>
        <begin position="152"/>
        <end position="159"/>
    </location>
    <ligand>
        <name>ATP</name>
        <dbReference type="ChEBI" id="CHEBI:30616"/>
    </ligand>
</feature>
<dbReference type="InterPro" id="IPR000194">
    <property type="entry name" value="ATPase_F1/V1/A1_a/bsu_nucl-bd"/>
</dbReference>